<protein>
    <recommendedName>
        <fullName evidence="9">Ribulose-phosphate 3-epimerase</fullName>
        <ecNumber evidence="8">5.1.3.1</ecNumber>
    </recommendedName>
    <alternativeName>
        <fullName evidence="18">Pentose-5-phosphate 3-epimerase</fullName>
    </alternativeName>
    <alternativeName>
        <fullName evidence="17">RPE</fullName>
    </alternativeName>
</protein>
<accession>A0A9N8WJP2</accession>
<comment type="similarity">
    <text evidence="6">Belongs to the ribulose-phosphate 3-epimerase family.</text>
</comment>
<evidence type="ECO:0000256" key="11">
    <source>
        <dbReference type="ARBA" id="ARBA00022833"/>
    </source>
</evidence>
<name>A0A9N8WJP2_9GLOM</name>
<keyword evidence="16" id="KW-0170">Cobalt</keyword>
<dbReference type="OrthoDB" id="1927044at2759"/>
<evidence type="ECO:0000256" key="7">
    <source>
        <dbReference type="ARBA" id="ARBA00011738"/>
    </source>
</evidence>
<evidence type="ECO:0000313" key="20">
    <source>
        <dbReference type="EMBL" id="CAG8489505.1"/>
    </source>
</evidence>
<evidence type="ECO:0000256" key="3">
    <source>
        <dbReference type="ARBA" id="ARBA00001947"/>
    </source>
</evidence>
<dbReference type="GO" id="GO:0046872">
    <property type="term" value="F:metal ion binding"/>
    <property type="evidence" value="ECO:0007669"/>
    <property type="project" value="UniProtKB-KW"/>
</dbReference>
<reference evidence="20" key="1">
    <citation type="submission" date="2021-06" db="EMBL/GenBank/DDBJ databases">
        <authorList>
            <person name="Kallberg Y."/>
            <person name="Tangrot J."/>
            <person name="Rosling A."/>
        </authorList>
    </citation>
    <scope>NUCLEOTIDE SEQUENCE</scope>
    <source>
        <strain evidence="20">UK204</strain>
    </source>
</reference>
<dbReference type="PROSITE" id="PS01085">
    <property type="entry name" value="RIBUL_P_3_EPIMER_1"/>
    <property type="match status" value="1"/>
</dbReference>
<dbReference type="InterPro" id="IPR000056">
    <property type="entry name" value="Ribul_P_3_epim-like"/>
</dbReference>
<comment type="subunit">
    <text evidence="7">Homodimer.</text>
</comment>
<keyword evidence="14" id="KW-0413">Isomerase</keyword>
<dbReference type="InterPro" id="IPR011060">
    <property type="entry name" value="RibuloseP-bd_barrel"/>
</dbReference>
<evidence type="ECO:0000256" key="12">
    <source>
        <dbReference type="ARBA" id="ARBA00023004"/>
    </source>
</evidence>
<keyword evidence="11" id="KW-0862">Zinc</keyword>
<evidence type="ECO:0000256" key="2">
    <source>
        <dbReference type="ARBA" id="ARBA00001936"/>
    </source>
</evidence>
<dbReference type="EC" id="5.1.3.1" evidence="8"/>
<evidence type="ECO:0000256" key="8">
    <source>
        <dbReference type="ARBA" id="ARBA00013188"/>
    </source>
</evidence>
<evidence type="ECO:0000256" key="14">
    <source>
        <dbReference type="ARBA" id="ARBA00023235"/>
    </source>
</evidence>
<dbReference type="FunFam" id="3.20.20.70:FF:000191">
    <property type="entry name" value="ribulose-phosphate 3-epimerase isoform X2"/>
    <property type="match status" value="1"/>
</dbReference>
<evidence type="ECO:0000256" key="4">
    <source>
        <dbReference type="ARBA" id="ARBA00001954"/>
    </source>
</evidence>
<evidence type="ECO:0000256" key="19">
    <source>
        <dbReference type="ARBA" id="ARBA00057323"/>
    </source>
</evidence>
<keyword evidence="15" id="KW-0119">Carbohydrate metabolism</keyword>
<evidence type="ECO:0000313" key="21">
    <source>
        <dbReference type="Proteomes" id="UP000789570"/>
    </source>
</evidence>
<comment type="pathway">
    <text evidence="5">Carbohydrate degradation; pentose phosphate pathway; D-xylulose 5-phosphate from D-ribulose 5-phosphate (non-oxidative stage): step 1/1.</text>
</comment>
<evidence type="ECO:0000256" key="17">
    <source>
        <dbReference type="ARBA" id="ARBA00029933"/>
    </source>
</evidence>
<evidence type="ECO:0000256" key="9">
    <source>
        <dbReference type="ARBA" id="ARBA00013920"/>
    </source>
</evidence>
<organism evidence="20 21">
    <name type="scientific">Funneliformis caledonium</name>
    <dbReference type="NCBI Taxonomy" id="1117310"/>
    <lineage>
        <taxon>Eukaryota</taxon>
        <taxon>Fungi</taxon>
        <taxon>Fungi incertae sedis</taxon>
        <taxon>Mucoromycota</taxon>
        <taxon>Glomeromycotina</taxon>
        <taxon>Glomeromycetes</taxon>
        <taxon>Glomerales</taxon>
        <taxon>Glomeraceae</taxon>
        <taxon>Funneliformis</taxon>
    </lineage>
</organism>
<dbReference type="GO" id="GO:0046496">
    <property type="term" value="P:nicotinamide nucleotide metabolic process"/>
    <property type="evidence" value="ECO:0007669"/>
    <property type="project" value="UniProtKB-ARBA"/>
</dbReference>
<evidence type="ECO:0000256" key="10">
    <source>
        <dbReference type="ARBA" id="ARBA00022723"/>
    </source>
</evidence>
<keyword evidence="12" id="KW-0408">Iron</keyword>
<evidence type="ECO:0000256" key="1">
    <source>
        <dbReference type="ARBA" id="ARBA00001782"/>
    </source>
</evidence>
<proteinExistence type="inferred from homology"/>
<dbReference type="PANTHER" id="PTHR11749">
    <property type="entry name" value="RIBULOSE-5-PHOSPHATE-3-EPIMERASE"/>
    <property type="match status" value="1"/>
</dbReference>
<comment type="catalytic activity">
    <reaction evidence="1">
        <text>D-ribulose 5-phosphate = D-xylulose 5-phosphate</text>
        <dbReference type="Rhea" id="RHEA:13677"/>
        <dbReference type="ChEBI" id="CHEBI:57737"/>
        <dbReference type="ChEBI" id="CHEBI:58121"/>
        <dbReference type="EC" id="5.1.3.1"/>
    </reaction>
</comment>
<keyword evidence="13" id="KW-0464">Manganese</keyword>
<comment type="cofactor">
    <cofactor evidence="4">
        <name>Fe(2+)</name>
        <dbReference type="ChEBI" id="CHEBI:29033"/>
    </cofactor>
</comment>
<dbReference type="GO" id="GO:1901135">
    <property type="term" value="P:carbohydrate derivative metabolic process"/>
    <property type="evidence" value="ECO:0007669"/>
    <property type="project" value="UniProtKB-ARBA"/>
</dbReference>
<dbReference type="AlphaFoldDB" id="A0A9N8WJP2"/>
<dbReference type="GO" id="GO:0006163">
    <property type="term" value="P:purine nucleotide metabolic process"/>
    <property type="evidence" value="ECO:0007669"/>
    <property type="project" value="UniProtKB-ARBA"/>
</dbReference>
<dbReference type="EMBL" id="CAJVPQ010000524">
    <property type="protein sequence ID" value="CAG8489505.1"/>
    <property type="molecule type" value="Genomic_DNA"/>
</dbReference>
<evidence type="ECO:0000256" key="5">
    <source>
        <dbReference type="ARBA" id="ARBA00005016"/>
    </source>
</evidence>
<comment type="cofactor">
    <cofactor evidence="2">
        <name>Mn(2+)</name>
        <dbReference type="ChEBI" id="CHEBI:29035"/>
    </cofactor>
</comment>
<comment type="function">
    <text evidence="19">Catalyzes the reversible epimerization of D-ribulose 5-phosphate to D-xylulose 5-phosphate.</text>
</comment>
<evidence type="ECO:0000256" key="6">
    <source>
        <dbReference type="ARBA" id="ARBA00009541"/>
    </source>
</evidence>
<dbReference type="Gene3D" id="3.20.20.70">
    <property type="entry name" value="Aldolase class I"/>
    <property type="match status" value="2"/>
</dbReference>
<evidence type="ECO:0000256" key="15">
    <source>
        <dbReference type="ARBA" id="ARBA00023277"/>
    </source>
</evidence>
<gene>
    <name evidence="20" type="ORF">FCALED_LOCUS3135</name>
</gene>
<comment type="caution">
    <text evidence="20">The sequence shown here is derived from an EMBL/GenBank/DDBJ whole genome shotgun (WGS) entry which is preliminary data.</text>
</comment>
<keyword evidence="10" id="KW-0479">Metal-binding</keyword>
<dbReference type="SUPFAM" id="SSF51366">
    <property type="entry name" value="Ribulose-phoshate binding barrel"/>
    <property type="match status" value="1"/>
</dbReference>
<sequence length="199" mass="21622">MPIAKISPSMLSSDFASLSAEANRMVKNGADWLHMDVMDGHFVPNITIGAPVIQSLRKHTDAFLGKLPFDGIKSRTDDFAKAGASMYCFHIEATNEPEALIEKIKKAGMKVGVAVKPKTPIDTVYSLVDKIDMCLVKELREKFPELDIEVDGGLALDTIDQAVQAGANVIVAGTSVFKAENPKDVISTFREKVNTVQKS</sequence>
<dbReference type="InterPro" id="IPR013785">
    <property type="entry name" value="Aldolase_TIM"/>
</dbReference>
<keyword evidence="21" id="KW-1185">Reference proteome</keyword>
<evidence type="ECO:0000256" key="13">
    <source>
        <dbReference type="ARBA" id="ARBA00023211"/>
    </source>
</evidence>
<evidence type="ECO:0000256" key="16">
    <source>
        <dbReference type="ARBA" id="ARBA00023285"/>
    </source>
</evidence>
<dbReference type="GO" id="GO:0004750">
    <property type="term" value="F:D-ribulose-phosphate 3-epimerase activity"/>
    <property type="evidence" value="ECO:0007669"/>
    <property type="project" value="UniProtKB-EC"/>
</dbReference>
<comment type="cofactor">
    <cofactor evidence="3">
        <name>Zn(2+)</name>
        <dbReference type="ChEBI" id="CHEBI:29105"/>
    </cofactor>
</comment>
<dbReference type="GO" id="GO:0006091">
    <property type="term" value="P:generation of precursor metabolites and energy"/>
    <property type="evidence" value="ECO:0007669"/>
    <property type="project" value="UniProtKB-ARBA"/>
</dbReference>
<dbReference type="Pfam" id="PF00834">
    <property type="entry name" value="Ribul_P_3_epim"/>
    <property type="match status" value="1"/>
</dbReference>
<dbReference type="GO" id="GO:0005975">
    <property type="term" value="P:carbohydrate metabolic process"/>
    <property type="evidence" value="ECO:0007669"/>
    <property type="project" value="InterPro"/>
</dbReference>
<evidence type="ECO:0000256" key="18">
    <source>
        <dbReference type="ARBA" id="ARBA00030599"/>
    </source>
</evidence>
<dbReference type="CDD" id="cd00429">
    <property type="entry name" value="RPE"/>
    <property type="match status" value="1"/>
</dbReference>
<dbReference type="Proteomes" id="UP000789570">
    <property type="component" value="Unassembled WGS sequence"/>
</dbReference>